<evidence type="ECO:0000259" key="1">
    <source>
        <dbReference type="Pfam" id="PF10263"/>
    </source>
</evidence>
<organism evidence="4 5">
    <name type="scientific">Candidatus Ornithospirochaeta stercoravium</name>
    <dbReference type="NCBI Taxonomy" id="2840897"/>
    <lineage>
        <taxon>Bacteria</taxon>
        <taxon>Pseudomonadati</taxon>
        <taxon>Spirochaetota</taxon>
        <taxon>Spirochaetia</taxon>
        <taxon>Spirochaetales</taxon>
        <taxon>Spirochaetaceae</taxon>
        <taxon>Spirochaetaceae incertae sedis</taxon>
        <taxon>Candidatus Ornithospirochaeta</taxon>
    </lineage>
</organism>
<dbReference type="AlphaFoldDB" id="A0A9D9IEE4"/>
<reference evidence="4" key="2">
    <citation type="journal article" date="2021" name="PeerJ">
        <title>Extensive microbial diversity within the chicken gut microbiome revealed by metagenomics and culture.</title>
        <authorList>
            <person name="Gilroy R."/>
            <person name="Ravi A."/>
            <person name="Getino M."/>
            <person name="Pursley I."/>
            <person name="Horton D.L."/>
            <person name="Alikhan N.F."/>
            <person name="Baker D."/>
            <person name="Gharbi K."/>
            <person name="Hall N."/>
            <person name="Watson M."/>
            <person name="Adriaenssens E.M."/>
            <person name="Foster-Nyarko E."/>
            <person name="Jarju S."/>
            <person name="Secka A."/>
            <person name="Antonio M."/>
            <person name="Oren A."/>
            <person name="Chaudhuri R.R."/>
            <person name="La Ragione R."/>
            <person name="Hildebrand F."/>
            <person name="Pallen M.J."/>
        </authorList>
    </citation>
    <scope>NUCLEOTIDE SEQUENCE</scope>
    <source>
        <strain evidence="4">14700</strain>
    </source>
</reference>
<dbReference type="Gene3D" id="3.40.390.10">
    <property type="entry name" value="Collagenase (Catalytic Domain)"/>
    <property type="match status" value="1"/>
</dbReference>
<reference evidence="4" key="1">
    <citation type="submission" date="2020-10" db="EMBL/GenBank/DDBJ databases">
        <authorList>
            <person name="Gilroy R."/>
        </authorList>
    </citation>
    <scope>NUCLEOTIDE SEQUENCE</scope>
    <source>
        <strain evidence="4">14700</strain>
    </source>
</reference>
<evidence type="ECO:0000313" key="4">
    <source>
        <dbReference type="EMBL" id="MBO8470051.1"/>
    </source>
</evidence>
<dbReference type="EMBL" id="JADIMF010000156">
    <property type="protein sequence ID" value="MBO8470051.1"/>
    <property type="molecule type" value="Genomic_DNA"/>
</dbReference>
<dbReference type="Pfam" id="PF10979">
    <property type="entry name" value="DUF2786"/>
    <property type="match status" value="1"/>
</dbReference>
<gene>
    <name evidence="4" type="ORF">IAA72_09775</name>
</gene>
<dbReference type="InterPro" id="IPR006640">
    <property type="entry name" value="SprT-like_domain"/>
</dbReference>
<evidence type="ECO:0000313" key="5">
    <source>
        <dbReference type="Proteomes" id="UP000810292"/>
    </source>
</evidence>
<comment type="caution">
    <text evidence="4">The sequence shown here is derived from an EMBL/GenBank/DDBJ whole genome shotgun (WGS) entry which is preliminary data.</text>
</comment>
<dbReference type="InterPro" id="IPR055592">
    <property type="entry name" value="DUF7168"/>
</dbReference>
<dbReference type="GO" id="GO:0008237">
    <property type="term" value="F:metallopeptidase activity"/>
    <property type="evidence" value="ECO:0007669"/>
    <property type="project" value="InterPro"/>
</dbReference>
<feature type="domain" description="SprT-like" evidence="1">
    <location>
        <begin position="56"/>
        <end position="116"/>
    </location>
</feature>
<proteinExistence type="predicted"/>
<protein>
    <submittedName>
        <fullName evidence="4">SprT-like domain-containing protein</fullName>
    </submittedName>
</protein>
<dbReference type="GO" id="GO:0006950">
    <property type="term" value="P:response to stress"/>
    <property type="evidence" value="ECO:0007669"/>
    <property type="project" value="UniProtKB-ARBA"/>
</dbReference>
<dbReference type="InterPro" id="IPR024079">
    <property type="entry name" value="MetalloPept_cat_dom_sf"/>
</dbReference>
<dbReference type="InterPro" id="IPR024498">
    <property type="entry name" value="DUF2786"/>
</dbReference>
<sequence>MERIITVRSTRLDNAEKKLEALGREKEAELRGKGVIKGYDSLFSRILIAPSLTDRKLGYFSPADKLIVISEEILNSASWHDTENIFIHELGHALAFSLYKDLDHSASFRECCSMLGLEKGFEKSKVKLAAKETEKEKDRIRKLLALSSSPFENEAAEAIKKAKSLMARGSISLDEDREERIYMVPLYQAGRFPYYARVLMNYISESTGVYIVTSYNQDGTKTSVAYGTLEETETSIYLWDYLVSSAEREIEKLRKMGKHITKDSFIRGAVLALSSRTADADDDTALALIRNENKEKTQRMIFADMKITTRSYYSRGGDAASFRQGEGFGSKLSIPEKIGRRRIE</sequence>
<evidence type="ECO:0000259" key="2">
    <source>
        <dbReference type="Pfam" id="PF10979"/>
    </source>
</evidence>
<feature type="domain" description="DUF7168" evidence="3">
    <location>
        <begin position="187"/>
        <end position="300"/>
    </location>
</feature>
<feature type="domain" description="DUF2786" evidence="2">
    <location>
        <begin position="137"/>
        <end position="172"/>
    </location>
</feature>
<dbReference type="Proteomes" id="UP000810292">
    <property type="component" value="Unassembled WGS sequence"/>
</dbReference>
<accession>A0A9D9IEE4</accession>
<name>A0A9D9IEE4_9SPIO</name>
<evidence type="ECO:0000259" key="3">
    <source>
        <dbReference type="Pfam" id="PF23771"/>
    </source>
</evidence>
<dbReference type="Pfam" id="PF10263">
    <property type="entry name" value="SprT-like"/>
    <property type="match status" value="1"/>
</dbReference>
<dbReference type="Pfam" id="PF23771">
    <property type="entry name" value="DUF7168"/>
    <property type="match status" value="1"/>
</dbReference>